<dbReference type="InterPro" id="IPR000424">
    <property type="entry name" value="Primosome_PriB/ssb"/>
</dbReference>
<dbReference type="Proteomes" id="UP000291758">
    <property type="component" value="Chromosome"/>
</dbReference>
<dbReference type="Gene3D" id="2.40.50.140">
    <property type="entry name" value="Nucleic acid-binding proteins"/>
    <property type="match status" value="1"/>
</dbReference>
<reference evidence="3 4" key="1">
    <citation type="submission" date="2019-01" db="EMBL/GenBank/DDBJ databases">
        <title>Genome sequencing of strain 2JSPR-7.</title>
        <authorList>
            <person name="Heo J."/>
            <person name="Kim S.-J."/>
            <person name="Kim J.-S."/>
            <person name="Hong S.-B."/>
            <person name="Kwon S.-W."/>
        </authorList>
    </citation>
    <scope>NUCLEOTIDE SEQUENCE [LARGE SCALE GENOMIC DNA]</scope>
    <source>
        <strain evidence="3 4">2JSPR-7</strain>
    </source>
</reference>
<evidence type="ECO:0000313" key="4">
    <source>
        <dbReference type="Proteomes" id="UP000291758"/>
    </source>
</evidence>
<name>A0A4P6ELV6_9MICO</name>
<gene>
    <name evidence="3" type="ORF">ET495_08370</name>
</gene>
<sequence>MSIPTRQCIVGEIASAPHMSKTTDGGERYFARIKIKARRPRPDGTYGPPAETFHNLVAFGRAAQRARTRVREGDVIVAAGYVREYVHTVAGVERRDEEFVMRWFGHDAWRTTYRIARTGHHRSEAAARRTTAPAEVGYATLAEGLAAAAEDALHAGGAR</sequence>
<dbReference type="OrthoDB" id="4773434at2"/>
<proteinExistence type="predicted"/>
<dbReference type="PROSITE" id="PS50935">
    <property type="entry name" value="SSB"/>
    <property type="match status" value="1"/>
</dbReference>
<accession>A0A4P6ELV6</accession>
<dbReference type="InterPro" id="IPR012340">
    <property type="entry name" value="NA-bd_OB-fold"/>
</dbReference>
<dbReference type="RefSeq" id="WP_129204179.1">
    <property type="nucleotide sequence ID" value="NZ_CP035495.1"/>
</dbReference>
<dbReference type="GO" id="GO:0003697">
    <property type="term" value="F:single-stranded DNA binding"/>
    <property type="evidence" value="ECO:0007669"/>
    <property type="project" value="InterPro"/>
</dbReference>
<dbReference type="SUPFAM" id="SSF50249">
    <property type="entry name" value="Nucleic acid-binding proteins"/>
    <property type="match status" value="1"/>
</dbReference>
<dbReference type="AlphaFoldDB" id="A0A4P6ELV6"/>
<evidence type="ECO:0000256" key="1">
    <source>
        <dbReference type="ARBA" id="ARBA00023125"/>
    </source>
</evidence>
<organism evidence="3 4">
    <name type="scientific">Xylanimonas allomyrinae</name>
    <dbReference type="NCBI Taxonomy" id="2509459"/>
    <lineage>
        <taxon>Bacteria</taxon>
        <taxon>Bacillati</taxon>
        <taxon>Actinomycetota</taxon>
        <taxon>Actinomycetes</taxon>
        <taxon>Micrococcales</taxon>
        <taxon>Promicromonosporaceae</taxon>
        <taxon>Xylanimonas</taxon>
    </lineage>
</organism>
<evidence type="ECO:0008006" key="5">
    <source>
        <dbReference type="Google" id="ProtNLM"/>
    </source>
</evidence>
<keyword evidence="1 2" id="KW-0238">DNA-binding</keyword>
<keyword evidence="4" id="KW-1185">Reference proteome</keyword>
<evidence type="ECO:0000256" key="2">
    <source>
        <dbReference type="PROSITE-ProRule" id="PRU00252"/>
    </source>
</evidence>
<evidence type="ECO:0000313" key="3">
    <source>
        <dbReference type="EMBL" id="QAY63256.1"/>
    </source>
</evidence>
<dbReference type="EMBL" id="CP035495">
    <property type="protein sequence ID" value="QAY63256.1"/>
    <property type="molecule type" value="Genomic_DNA"/>
</dbReference>
<protein>
    <recommendedName>
        <fullName evidence="5">Single-stranded DNA-binding protein</fullName>
    </recommendedName>
</protein>
<dbReference type="KEGG" id="xyl:ET495_08370"/>